<comment type="caution">
    <text evidence="2">The sequence shown here is derived from an EMBL/GenBank/DDBJ whole genome shotgun (WGS) entry which is preliminary data.</text>
</comment>
<dbReference type="AlphaFoldDB" id="A4BCT5"/>
<reference evidence="2 3" key="1">
    <citation type="submission" date="2006-02" db="EMBL/GenBank/DDBJ databases">
        <authorList>
            <person name="Pinhassi J."/>
            <person name="Pedros-Alio C."/>
            <person name="Ferriera S."/>
            <person name="Johnson J."/>
            <person name="Kravitz S."/>
            <person name="Halpern A."/>
            <person name="Remington K."/>
            <person name="Beeson K."/>
            <person name="Tran B."/>
            <person name="Rogers Y.-H."/>
            <person name="Friedman R."/>
            <person name="Venter J.C."/>
        </authorList>
    </citation>
    <scope>NUCLEOTIDE SEQUENCE [LARGE SCALE GENOMIC DNA]</scope>
    <source>
        <strain evidence="2 3">MED297</strain>
    </source>
</reference>
<protein>
    <recommendedName>
        <fullName evidence="1">YjiS-like domain-containing protein</fullName>
    </recommendedName>
</protein>
<evidence type="ECO:0000259" key="1">
    <source>
        <dbReference type="Pfam" id="PF06568"/>
    </source>
</evidence>
<gene>
    <name evidence="2" type="ORF">MED297_08011</name>
</gene>
<accession>A4BCT5</accession>
<evidence type="ECO:0000313" key="2">
    <source>
        <dbReference type="EMBL" id="EAR10017.1"/>
    </source>
</evidence>
<proteinExistence type="predicted"/>
<sequence>MCTQTANTHITYSCNTRRDPWTATLSLRIQRWVHRHRSRKALAQLSDHTLRDLGLTRGQSLTEARKPFWK</sequence>
<evidence type="ECO:0000313" key="3">
    <source>
        <dbReference type="Proteomes" id="UP000005953"/>
    </source>
</evidence>
<dbReference type="HOGENOM" id="CLU_184490_5_2_6"/>
<dbReference type="Proteomes" id="UP000005953">
    <property type="component" value="Unassembled WGS sequence"/>
</dbReference>
<dbReference type="EMBL" id="AAOE01000006">
    <property type="protein sequence ID" value="EAR10017.1"/>
    <property type="molecule type" value="Genomic_DNA"/>
</dbReference>
<keyword evidence="3" id="KW-1185">Reference proteome</keyword>
<feature type="domain" description="YjiS-like" evidence="1">
    <location>
        <begin position="28"/>
        <end position="59"/>
    </location>
</feature>
<organism evidence="2 3">
    <name type="scientific">Reinekea blandensis MED297</name>
    <dbReference type="NCBI Taxonomy" id="314283"/>
    <lineage>
        <taxon>Bacteria</taxon>
        <taxon>Pseudomonadati</taxon>
        <taxon>Pseudomonadota</taxon>
        <taxon>Gammaproteobacteria</taxon>
        <taxon>Oceanospirillales</taxon>
        <taxon>Saccharospirillaceae</taxon>
        <taxon>Reinekea</taxon>
    </lineage>
</organism>
<dbReference type="RefSeq" id="WP_008045646.1">
    <property type="nucleotide sequence ID" value="NZ_CH724152.1"/>
</dbReference>
<dbReference type="OrthoDB" id="7306802at2"/>
<dbReference type="InterPro" id="IPR009506">
    <property type="entry name" value="YjiS-like"/>
</dbReference>
<dbReference type="Pfam" id="PF06568">
    <property type="entry name" value="YjiS-like"/>
    <property type="match status" value="1"/>
</dbReference>
<name>A4BCT5_9GAMM</name>
<dbReference type="STRING" id="314283.MED297_08011"/>